<dbReference type="GO" id="GO:1990904">
    <property type="term" value="C:ribonucleoprotein complex"/>
    <property type="evidence" value="ECO:0007669"/>
    <property type="project" value="UniProtKB-KW"/>
</dbReference>
<gene>
    <name evidence="7" type="ORF">UV61_C0006G0072</name>
</gene>
<dbReference type="GO" id="GO:0005840">
    <property type="term" value="C:ribosome"/>
    <property type="evidence" value="ECO:0007669"/>
    <property type="project" value="UniProtKB-KW"/>
</dbReference>
<dbReference type="InterPro" id="IPR001854">
    <property type="entry name" value="Ribosomal_uL29"/>
</dbReference>
<proteinExistence type="inferred from homology"/>
<dbReference type="SUPFAM" id="SSF46561">
    <property type="entry name" value="Ribosomal protein L29 (L29p)"/>
    <property type="match status" value="1"/>
</dbReference>
<evidence type="ECO:0000256" key="1">
    <source>
        <dbReference type="ARBA" id="ARBA00009254"/>
    </source>
</evidence>
<dbReference type="GO" id="GO:0006412">
    <property type="term" value="P:translation"/>
    <property type="evidence" value="ECO:0007669"/>
    <property type="project" value="InterPro"/>
</dbReference>
<organism evidence="7 8">
    <name type="scientific">Candidatus Gottesmanbacteria bacterium GW2011_GWB1_43_11</name>
    <dbReference type="NCBI Taxonomy" id="1618446"/>
    <lineage>
        <taxon>Bacteria</taxon>
        <taxon>Candidatus Gottesmaniibacteriota</taxon>
    </lineage>
</organism>
<comment type="caution">
    <text evidence="7">The sequence shown here is derived from an EMBL/GenBank/DDBJ whole genome shotgun (WGS) entry which is preliminary data.</text>
</comment>
<evidence type="ECO:0000256" key="5">
    <source>
        <dbReference type="ARBA" id="ARBA00035476"/>
    </source>
</evidence>
<evidence type="ECO:0000256" key="2">
    <source>
        <dbReference type="ARBA" id="ARBA00022980"/>
    </source>
</evidence>
<keyword evidence="2" id="KW-0689">Ribosomal protein</keyword>
<evidence type="ECO:0000313" key="8">
    <source>
        <dbReference type="Proteomes" id="UP000034050"/>
    </source>
</evidence>
<dbReference type="EMBL" id="LCFD01000006">
    <property type="protein sequence ID" value="KKS86871.1"/>
    <property type="molecule type" value="Genomic_DNA"/>
</dbReference>
<evidence type="ECO:0000256" key="4">
    <source>
        <dbReference type="ARBA" id="ARBA00035204"/>
    </source>
</evidence>
<dbReference type="Proteomes" id="UP000034050">
    <property type="component" value="Unassembled WGS sequence"/>
</dbReference>
<reference evidence="7 8" key="1">
    <citation type="journal article" date="2015" name="Nature">
        <title>rRNA introns, odd ribosomes, and small enigmatic genomes across a large radiation of phyla.</title>
        <authorList>
            <person name="Brown C.T."/>
            <person name="Hug L.A."/>
            <person name="Thomas B.C."/>
            <person name="Sharon I."/>
            <person name="Castelle C.J."/>
            <person name="Singh A."/>
            <person name="Wilkins M.J."/>
            <person name="Williams K.H."/>
            <person name="Banfield J.F."/>
        </authorList>
    </citation>
    <scope>NUCLEOTIDE SEQUENCE [LARGE SCALE GENOMIC DNA]</scope>
</reference>
<comment type="similarity">
    <text evidence="1">Belongs to the universal ribosomal protein uL29 family.</text>
</comment>
<keyword evidence="6" id="KW-0175">Coiled coil</keyword>
<dbReference type="NCBIfam" id="TIGR00012">
    <property type="entry name" value="L29"/>
    <property type="match status" value="1"/>
</dbReference>
<evidence type="ECO:0000256" key="3">
    <source>
        <dbReference type="ARBA" id="ARBA00023274"/>
    </source>
</evidence>
<accession>A0A0G1EV12</accession>
<dbReference type="GO" id="GO:0003735">
    <property type="term" value="F:structural constituent of ribosome"/>
    <property type="evidence" value="ECO:0007669"/>
    <property type="project" value="InterPro"/>
</dbReference>
<dbReference type="Pfam" id="PF00831">
    <property type="entry name" value="Ribosomal_L29"/>
    <property type="match status" value="1"/>
</dbReference>
<sequence length="71" mass="8496">MKRNEIKSLKQKDLKELTKELATKTDELVKTKLEWKTKLPKNTRILRVLQDDIARIKTFLSELHFKEKTKS</sequence>
<protein>
    <recommendedName>
        <fullName evidence="4">Large ribosomal subunit protein uL29</fullName>
    </recommendedName>
    <alternativeName>
        <fullName evidence="5">50S ribosomal protein L29</fullName>
    </alternativeName>
</protein>
<dbReference type="InterPro" id="IPR036049">
    <property type="entry name" value="Ribosomal_uL29_sf"/>
</dbReference>
<dbReference type="STRING" id="1618446.UV61_C0006G0072"/>
<evidence type="ECO:0000256" key="6">
    <source>
        <dbReference type="SAM" id="Coils"/>
    </source>
</evidence>
<feature type="coiled-coil region" evidence="6">
    <location>
        <begin position="7"/>
        <end position="34"/>
    </location>
</feature>
<dbReference type="AlphaFoldDB" id="A0A0G1EV12"/>
<keyword evidence="3" id="KW-0687">Ribonucleoprotein</keyword>
<evidence type="ECO:0000313" key="7">
    <source>
        <dbReference type="EMBL" id="KKS86871.1"/>
    </source>
</evidence>
<name>A0A0G1EV12_9BACT</name>
<dbReference type="Gene3D" id="1.10.287.310">
    <property type="match status" value="1"/>
</dbReference>